<comment type="caution">
    <text evidence="8">The sequence shown here is derived from an EMBL/GenBank/DDBJ whole genome shotgun (WGS) entry which is preliminary data.</text>
</comment>
<keyword evidence="8" id="KW-0969">Cilium</keyword>
<evidence type="ECO:0000256" key="3">
    <source>
        <dbReference type="ARBA" id="ARBA00014376"/>
    </source>
</evidence>
<dbReference type="PROSITE" id="PS00588">
    <property type="entry name" value="FLAGELLA_BB_ROD"/>
    <property type="match status" value="1"/>
</dbReference>
<feature type="domain" description="Flagellar basal body rod protein N-terminal" evidence="7">
    <location>
        <begin position="24"/>
        <end position="39"/>
    </location>
</feature>
<dbReference type="Proteomes" id="UP001158045">
    <property type="component" value="Unassembled WGS sequence"/>
</dbReference>
<keyword evidence="9" id="KW-1185">Reference proteome</keyword>
<dbReference type="PIRSF" id="PIRSF002889">
    <property type="entry name" value="Rod_FlgB"/>
    <property type="match status" value="1"/>
</dbReference>
<name>A0ABT6N8B1_9FIRM</name>
<evidence type="ECO:0000256" key="6">
    <source>
        <dbReference type="PIRNR" id="PIRNR002889"/>
    </source>
</evidence>
<gene>
    <name evidence="8" type="primary">flgB</name>
    <name evidence="8" type="ORF">QE109_00695</name>
</gene>
<sequence>MLKNSFQKIDLMGKALSGSWQKNSAISNNIANVNTPGYKRQTVNFEEVLKNQMNYNQSVTMTKTNPKHIASAYTEDITAETISDTSYRVDGNNVDIDVENAEMAKNTIYYNTVVNEVNGQFSRLKTAFRINK</sequence>
<proteinExistence type="inferred from homology"/>
<evidence type="ECO:0000259" key="7">
    <source>
        <dbReference type="Pfam" id="PF00460"/>
    </source>
</evidence>
<reference evidence="8 9" key="1">
    <citation type="submission" date="2023-04" db="EMBL/GenBank/DDBJ databases">
        <title>Fusibacter bizertensis strain WBS, isolated from littoral bottom sediments of the Arctic seas - biochemical and genomic analysis.</title>
        <authorList>
            <person name="Brioukhanov A.L."/>
        </authorList>
    </citation>
    <scope>NUCLEOTIDE SEQUENCE [LARGE SCALE GENOMIC DNA]</scope>
    <source>
        <strain evidence="8 9">WBS</strain>
    </source>
</reference>
<dbReference type="InterPro" id="IPR001444">
    <property type="entry name" value="Flag_bb_rod_N"/>
</dbReference>
<comment type="function">
    <text evidence="5 6">Structural component of flagellum, the bacterial motility apparatus. Part of the rod structure of flagellar basal body.</text>
</comment>
<protein>
    <recommendedName>
        <fullName evidence="3 6">Flagellar basal body rod protein FlgB</fullName>
    </recommendedName>
</protein>
<evidence type="ECO:0000256" key="2">
    <source>
        <dbReference type="ARBA" id="ARBA00009677"/>
    </source>
</evidence>
<dbReference type="NCBIfam" id="TIGR01396">
    <property type="entry name" value="FlgB"/>
    <property type="match status" value="1"/>
</dbReference>
<dbReference type="EMBL" id="JARYZI010000001">
    <property type="protein sequence ID" value="MDH8676638.1"/>
    <property type="molecule type" value="Genomic_DNA"/>
</dbReference>
<keyword evidence="8" id="KW-0966">Cell projection</keyword>
<comment type="subunit">
    <text evidence="6">The basal body constitutes a major portion of the flagellar organelle and consists of a number of rings mounted on a central rod.</text>
</comment>
<evidence type="ECO:0000256" key="4">
    <source>
        <dbReference type="ARBA" id="ARBA00023143"/>
    </source>
</evidence>
<evidence type="ECO:0000256" key="5">
    <source>
        <dbReference type="ARBA" id="ARBA00024934"/>
    </source>
</evidence>
<organism evidence="8 9">
    <name type="scientific">Fusibacter bizertensis</name>
    <dbReference type="NCBI Taxonomy" id="1488331"/>
    <lineage>
        <taxon>Bacteria</taxon>
        <taxon>Bacillati</taxon>
        <taxon>Bacillota</taxon>
        <taxon>Clostridia</taxon>
        <taxon>Eubacteriales</taxon>
        <taxon>Eubacteriales Family XII. Incertae Sedis</taxon>
        <taxon>Fusibacter</taxon>
    </lineage>
</organism>
<comment type="subcellular location">
    <subcellularLocation>
        <location evidence="1 6">Bacterial flagellum basal body</location>
    </subcellularLocation>
</comment>
<evidence type="ECO:0000313" key="8">
    <source>
        <dbReference type="EMBL" id="MDH8676638.1"/>
    </source>
</evidence>
<comment type="similarity">
    <text evidence="2 6">Belongs to the flagella basal body rod proteins family.</text>
</comment>
<keyword evidence="8" id="KW-0282">Flagellum</keyword>
<dbReference type="InterPro" id="IPR006300">
    <property type="entry name" value="FlgB"/>
</dbReference>
<dbReference type="Pfam" id="PF00460">
    <property type="entry name" value="Flg_bb_rod"/>
    <property type="match status" value="1"/>
</dbReference>
<accession>A0ABT6N8B1</accession>
<evidence type="ECO:0000256" key="1">
    <source>
        <dbReference type="ARBA" id="ARBA00004117"/>
    </source>
</evidence>
<dbReference type="InterPro" id="IPR019776">
    <property type="entry name" value="Flagellar_basal_body_rod_CS"/>
</dbReference>
<evidence type="ECO:0000313" key="9">
    <source>
        <dbReference type="Proteomes" id="UP001158045"/>
    </source>
</evidence>
<keyword evidence="4 6" id="KW-0975">Bacterial flagellum</keyword>
<dbReference type="RefSeq" id="WP_281092436.1">
    <property type="nucleotide sequence ID" value="NZ_JARYZI010000001.1"/>
</dbReference>